<comment type="caution">
    <text evidence="1">The sequence shown here is derived from an EMBL/GenBank/DDBJ whole genome shotgun (WGS) entry which is preliminary data.</text>
</comment>
<accession>A0A927ZL68</accession>
<gene>
    <name evidence="1" type="ORF">E7215_05230</name>
</gene>
<reference evidence="1" key="1">
    <citation type="submission" date="2019-04" db="EMBL/GenBank/DDBJ databases">
        <title>Evolution of Biomass-Degrading Anaerobic Consortia Revealed by Metagenomics.</title>
        <authorList>
            <person name="Peng X."/>
        </authorList>
    </citation>
    <scope>NUCLEOTIDE SEQUENCE</scope>
    <source>
        <strain evidence="1">SIG254</strain>
    </source>
</reference>
<dbReference type="SUPFAM" id="SSF48371">
    <property type="entry name" value="ARM repeat"/>
    <property type="match status" value="1"/>
</dbReference>
<dbReference type="Pfam" id="PF08713">
    <property type="entry name" value="DNA_alkylation"/>
    <property type="match status" value="1"/>
</dbReference>
<name>A0A927ZL68_9CLOT</name>
<protein>
    <submittedName>
        <fullName evidence="1">DNA alkylation repair protein</fullName>
    </submittedName>
</protein>
<evidence type="ECO:0000313" key="1">
    <source>
        <dbReference type="EMBL" id="MBE6059561.1"/>
    </source>
</evidence>
<dbReference type="AlphaFoldDB" id="A0A927ZL68"/>
<proteinExistence type="predicted"/>
<dbReference type="Proteomes" id="UP000768462">
    <property type="component" value="Unassembled WGS sequence"/>
</dbReference>
<evidence type="ECO:0000313" key="2">
    <source>
        <dbReference type="Proteomes" id="UP000768462"/>
    </source>
</evidence>
<dbReference type="CDD" id="cd06561">
    <property type="entry name" value="AlkD_like"/>
    <property type="match status" value="1"/>
</dbReference>
<sequence>MKVVIRVNDIILIAKHYFKGLSKENGLTTSKVRAFSSKLYKTIEDKNIDNIFNICEQLLDEHKWELGVIAYDWAYRVRNQYNNDTFFVFESWLKKYVTGWGDCDDFCTHAFGELLSQNNELFKYVIIWTNHPSFFVRRAAAVILIYSIKKDKYHGINPYIISDMLMKDEHHLVLKGYGWMLKVLSQVEQDKVYEYLLKNKNIMPRVAFRYALEKVDEETRRRLMTS</sequence>
<dbReference type="EMBL" id="SVCM01000059">
    <property type="protein sequence ID" value="MBE6059561.1"/>
    <property type="molecule type" value="Genomic_DNA"/>
</dbReference>
<dbReference type="InterPro" id="IPR014825">
    <property type="entry name" value="DNA_alkylation"/>
</dbReference>
<organism evidence="1 2">
    <name type="scientific">Clostridium sulfidigenes</name>
    <dbReference type="NCBI Taxonomy" id="318464"/>
    <lineage>
        <taxon>Bacteria</taxon>
        <taxon>Bacillati</taxon>
        <taxon>Bacillota</taxon>
        <taxon>Clostridia</taxon>
        <taxon>Eubacteriales</taxon>
        <taxon>Clostridiaceae</taxon>
        <taxon>Clostridium</taxon>
    </lineage>
</organism>
<dbReference type="InterPro" id="IPR016024">
    <property type="entry name" value="ARM-type_fold"/>
</dbReference>
<dbReference type="PANTHER" id="PTHR34070:SF1">
    <property type="entry name" value="DNA ALKYLATION REPAIR PROTEIN"/>
    <property type="match status" value="1"/>
</dbReference>
<dbReference type="PANTHER" id="PTHR34070">
    <property type="entry name" value="ARMADILLO-TYPE FOLD"/>
    <property type="match status" value="1"/>
</dbReference>
<dbReference type="Gene3D" id="1.25.10.90">
    <property type="match status" value="1"/>
</dbReference>